<proteinExistence type="predicted"/>
<keyword evidence="2" id="KW-1185">Reference proteome</keyword>
<name>A0A1S2YB17_CICAR</name>
<dbReference type="PaxDb" id="3827-XP_004502190.1"/>
<accession>A0A1S2YB17</accession>
<sequence length="187" mass="21627">MGWESKVAYAYEMLSCFCLSRSTPFSWMASPFALLLPFSTYKLFDFVGFLSFFFTFLALILSTIIYIWKHKSDENVLTSEVKKSSHDESENFATTSMLINESMIELEQGSDDSISDEESLIEIALPSGHFMDQQNKKELSYDQSLFDQQSLMEFLAEFNEMFEEENLIEIDISMGSIKQCSRFEIQT</sequence>
<reference evidence="2" key="1">
    <citation type="journal article" date="2013" name="Nat. Biotechnol.">
        <title>Draft genome sequence of chickpea (Cicer arietinum) provides a resource for trait improvement.</title>
        <authorList>
            <person name="Varshney R.K."/>
            <person name="Song C."/>
            <person name="Saxena R.K."/>
            <person name="Azam S."/>
            <person name="Yu S."/>
            <person name="Sharpe A.G."/>
            <person name="Cannon S."/>
            <person name="Baek J."/>
            <person name="Rosen B.D."/>
            <person name="Tar'an B."/>
            <person name="Millan T."/>
            <person name="Zhang X."/>
            <person name="Ramsay L.D."/>
            <person name="Iwata A."/>
            <person name="Wang Y."/>
            <person name="Nelson W."/>
            <person name="Farmer A.D."/>
            <person name="Gaur P.M."/>
            <person name="Soderlund C."/>
            <person name="Penmetsa R.V."/>
            <person name="Xu C."/>
            <person name="Bharti A.K."/>
            <person name="He W."/>
            <person name="Winter P."/>
            <person name="Zhao S."/>
            <person name="Hane J.K."/>
            <person name="Carrasquilla-Garcia N."/>
            <person name="Condie J.A."/>
            <person name="Upadhyaya H.D."/>
            <person name="Luo M.C."/>
            <person name="Thudi M."/>
            <person name="Gowda C.L."/>
            <person name="Singh N.P."/>
            <person name="Lichtenzveig J."/>
            <person name="Gali K.K."/>
            <person name="Rubio J."/>
            <person name="Nadarajan N."/>
            <person name="Dolezel J."/>
            <person name="Bansal K.C."/>
            <person name="Xu X."/>
            <person name="Edwards D."/>
            <person name="Zhang G."/>
            <person name="Kahl G."/>
            <person name="Gil J."/>
            <person name="Singh K.B."/>
            <person name="Datta S.K."/>
            <person name="Jackson S.A."/>
            <person name="Wang J."/>
            <person name="Cook D.R."/>
        </authorList>
    </citation>
    <scope>NUCLEOTIDE SEQUENCE [LARGE SCALE GENOMIC DNA]</scope>
    <source>
        <strain evidence="2">cv. CDC Frontier</strain>
    </source>
</reference>
<keyword evidence="1" id="KW-1133">Transmembrane helix</keyword>
<keyword evidence="1" id="KW-0472">Membrane</keyword>
<dbReference type="PANTHER" id="PTHR35708">
    <property type="entry name" value="GB|AAD25831.1"/>
    <property type="match status" value="1"/>
</dbReference>
<dbReference type="OrthoDB" id="784738at2759"/>
<evidence type="ECO:0000256" key="1">
    <source>
        <dbReference type="SAM" id="Phobius"/>
    </source>
</evidence>
<evidence type="ECO:0000313" key="3">
    <source>
        <dbReference type="RefSeq" id="XP_004502190.3"/>
    </source>
</evidence>
<evidence type="ECO:0000313" key="2">
    <source>
        <dbReference type="Proteomes" id="UP000087171"/>
    </source>
</evidence>
<dbReference type="PANTHER" id="PTHR35708:SF3">
    <property type="entry name" value="GB|AAD25831.1"/>
    <property type="match status" value="1"/>
</dbReference>
<reference evidence="3" key="2">
    <citation type="submission" date="2025-08" db="UniProtKB">
        <authorList>
            <consortium name="RefSeq"/>
        </authorList>
    </citation>
    <scope>IDENTIFICATION</scope>
    <source>
        <tissue evidence="3">Etiolated seedlings</tissue>
    </source>
</reference>
<dbReference type="eggNOG" id="ENOG502SC9Z">
    <property type="taxonomic scope" value="Eukaryota"/>
</dbReference>
<feature type="transmembrane region" description="Helical" evidence="1">
    <location>
        <begin position="46"/>
        <end position="68"/>
    </location>
</feature>
<dbReference type="AlphaFoldDB" id="A0A1S2YB17"/>
<gene>
    <name evidence="3" type="primary">LOC101500977</name>
</gene>
<dbReference type="RefSeq" id="XP_004502190.3">
    <property type="nucleotide sequence ID" value="XM_004502133.3"/>
</dbReference>
<dbReference type="Proteomes" id="UP000087171">
    <property type="component" value="Chromosome Ca5"/>
</dbReference>
<keyword evidence="1" id="KW-0812">Transmembrane</keyword>
<protein>
    <submittedName>
        <fullName evidence="3">Uncharacterized protein LOC101500977</fullName>
    </submittedName>
</protein>
<organism evidence="2 3">
    <name type="scientific">Cicer arietinum</name>
    <name type="common">Chickpea</name>
    <name type="synonym">Garbanzo</name>
    <dbReference type="NCBI Taxonomy" id="3827"/>
    <lineage>
        <taxon>Eukaryota</taxon>
        <taxon>Viridiplantae</taxon>
        <taxon>Streptophyta</taxon>
        <taxon>Embryophyta</taxon>
        <taxon>Tracheophyta</taxon>
        <taxon>Spermatophyta</taxon>
        <taxon>Magnoliopsida</taxon>
        <taxon>eudicotyledons</taxon>
        <taxon>Gunneridae</taxon>
        <taxon>Pentapetalae</taxon>
        <taxon>rosids</taxon>
        <taxon>fabids</taxon>
        <taxon>Fabales</taxon>
        <taxon>Fabaceae</taxon>
        <taxon>Papilionoideae</taxon>
        <taxon>50 kb inversion clade</taxon>
        <taxon>NPAAA clade</taxon>
        <taxon>Hologalegina</taxon>
        <taxon>IRL clade</taxon>
        <taxon>Cicereae</taxon>
        <taxon>Cicer</taxon>
    </lineage>
</organism>